<keyword evidence="1" id="KW-0812">Transmembrane</keyword>
<accession>A0A412PB70</accession>
<comment type="caution">
    <text evidence="2">The sequence shown here is derived from an EMBL/GenBank/DDBJ whole genome shotgun (WGS) entry which is preliminary data.</text>
</comment>
<name>A0A412PB70_9FIRM</name>
<dbReference type="Proteomes" id="UP000284731">
    <property type="component" value="Unassembled WGS sequence"/>
</dbReference>
<keyword evidence="1" id="KW-1133">Transmembrane helix</keyword>
<feature type="transmembrane region" description="Helical" evidence="1">
    <location>
        <begin position="6"/>
        <end position="26"/>
    </location>
</feature>
<dbReference type="EMBL" id="QRWX01000005">
    <property type="protein sequence ID" value="RGT53655.1"/>
    <property type="molecule type" value="Genomic_DNA"/>
</dbReference>
<sequence length="106" mass="11987">MQDGINPVYLSLLVSLIGLVVTIWSVNSTIHKGNKDQAKELAEELGKMNANIAYVKEGITDLKATTRDVSNRVMSLENRLAQTETSVIFLSDRIKQIEERRERELK</sequence>
<proteinExistence type="predicted"/>
<evidence type="ECO:0000256" key="1">
    <source>
        <dbReference type="SAM" id="Phobius"/>
    </source>
</evidence>
<evidence type="ECO:0000313" key="2">
    <source>
        <dbReference type="EMBL" id="RGT53655.1"/>
    </source>
</evidence>
<dbReference type="AlphaFoldDB" id="A0A412PB70"/>
<protein>
    <submittedName>
        <fullName evidence="2">Uncharacterized protein</fullName>
    </submittedName>
</protein>
<dbReference type="RefSeq" id="WP_118765323.1">
    <property type="nucleotide sequence ID" value="NZ_CABJCF010000005.1"/>
</dbReference>
<keyword evidence="1" id="KW-0472">Membrane</keyword>
<gene>
    <name evidence="2" type="ORF">DWX20_09455</name>
</gene>
<evidence type="ECO:0000313" key="3">
    <source>
        <dbReference type="Proteomes" id="UP000284731"/>
    </source>
</evidence>
<reference evidence="2 3" key="1">
    <citation type="submission" date="2018-08" db="EMBL/GenBank/DDBJ databases">
        <title>A genome reference for cultivated species of the human gut microbiota.</title>
        <authorList>
            <person name="Zou Y."/>
            <person name="Xue W."/>
            <person name="Luo G."/>
        </authorList>
    </citation>
    <scope>NUCLEOTIDE SEQUENCE [LARGE SCALE GENOMIC DNA]</scope>
    <source>
        <strain evidence="2 3">AF18-46</strain>
    </source>
</reference>
<organism evidence="2 3">
    <name type="scientific">Solobacterium moorei</name>
    <dbReference type="NCBI Taxonomy" id="102148"/>
    <lineage>
        <taxon>Bacteria</taxon>
        <taxon>Bacillati</taxon>
        <taxon>Bacillota</taxon>
        <taxon>Erysipelotrichia</taxon>
        <taxon>Erysipelotrichales</taxon>
        <taxon>Erysipelotrichaceae</taxon>
        <taxon>Solobacterium</taxon>
    </lineage>
</organism>